<dbReference type="AlphaFoldDB" id="A0A1H8PYF5"/>
<feature type="region of interest" description="Disordered" evidence="1">
    <location>
        <begin position="1"/>
        <end position="54"/>
    </location>
</feature>
<feature type="compositionally biased region" description="Basic and acidic residues" evidence="1">
    <location>
        <begin position="1"/>
        <end position="13"/>
    </location>
</feature>
<reference evidence="3" key="1">
    <citation type="submission" date="2016-10" db="EMBL/GenBank/DDBJ databases">
        <authorList>
            <person name="Varghese N."/>
            <person name="Submissions S."/>
        </authorList>
    </citation>
    <scope>NUCLEOTIDE SEQUENCE [LARGE SCALE GENOMIC DNA]</scope>
    <source>
        <strain evidence="3">IBRC-M 10043</strain>
    </source>
</reference>
<sequence>MSDRNPLYDEDAPRGTIYSDPTGDPHAEPDEHDPASGYYPDRKDQREQYDRHTCQDCDREIPKSYDRCGLCARKAGETPDRPWPQDENTKTESDQETPDWTFGRVVFAVVQASTRYEALALGTSAFTLADGDALLGDANARHADVKPVADFESSPARHLTAGWVDVVDVAPLHSDDGERLFEAAVERTVQDSGANTHLYLTEGNPLVTQDDVDALQEQINGGDEQYWTISGIVRRYKFSPDRSIPDSEPKVLECQECGAETAHRYTGKSALDGEHGLPVWVCAECDMPRFGHEPDDSKPDEVIEDFVDGWQDGRAELHDRVMRSYYDDHGRYPWKK</sequence>
<feature type="compositionally biased region" description="Basic and acidic residues" evidence="1">
    <location>
        <begin position="23"/>
        <end position="54"/>
    </location>
</feature>
<gene>
    <name evidence="2" type="ORF">SAMN05216388_10132</name>
</gene>
<evidence type="ECO:0000313" key="3">
    <source>
        <dbReference type="Proteomes" id="UP000198775"/>
    </source>
</evidence>
<name>A0A1H8PYF5_9EURY</name>
<dbReference type="Proteomes" id="UP000198775">
    <property type="component" value="Unassembled WGS sequence"/>
</dbReference>
<protein>
    <submittedName>
        <fullName evidence="2">Uncharacterized protein</fullName>
    </submittedName>
</protein>
<feature type="compositionally biased region" description="Basic and acidic residues" evidence="1">
    <location>
        <begin position="74"/>
        <end position="93"/>
    </location>
</feature>
<accession>A0A1H8PYF5</accession>
<feature type="region of interest" description="Disordered" evidence="1">
    <location>
        <begin position="74"/>
        <end position="97"/>
    </location>
</feature>
<evidence type="ECO:0000313" key="2">
    <source>
        <dbReference type="EMBL" id="SEO46975.1"/>
    </source>
</evidence>
<keyword evidence="3" id="KW-1185">Reference proteome</keyword>
<organism evidence="2 3">
    <name type="scientific">Halorientalis persicus</name>
    <dbReference type="NCBI Taxonomy" id="1367881"/>
    <lineage>
        <taxon>Archaea</taxon>
        <taxon>Methanobacteriati</taxon>
        <taxon>Methanobacteriota</taxon>
        <taxon>Stenosarchaea group</taxon>
        <taxon>Halobacteria</taxon>
        <taxon>Halobacteriales</taxon>
        <taxon>Haloarculaceae</taxon>
        <taxon>Halorientalis</taxon>
    </lineage>
</organism>
<evidence type="ECO:0000256" key="1">
    <source>
        <dbReference type="SAM" id="MobiDB-lite"/>
    </source>
</evidence>
<dbReference type="EMBL" id="FOCX01000013">
    <property type="protein sequence ID" value="SEO46975.1"/>
    <property type="molecule type" value="Genomic_DNA"/>
</dbReference>
<proteinExistence type="predicted"/>